<accession>A0ABT0E8C9</accession>
<gene>
    <name evidence="4" type="ORF">MU846_09825</name>
</gene>
<evidence type="ECO:0000313" key="5">
    <source>
        <dbReference type="Proteomes" id="UP001165524"/>
    </source>
</evidence>
<dbReference type="SUPFAM" id="SSF100939">
    <property type="entry name" value="SPOC domain-like"/>
    <property type="match status" value="1"/>
</dbReference>
<dbReference type="InterPro" id="IPR009187">
    <property type="entry name" value="Prok_Ku"/>
</dbReference>
<feature type="compositionally biased region" description="Low complexity" evidence="2">
    <location>
        <begin position="28"/>
        <end position="39"/>
    </location>
</feature>
<dbReference type="PANTHER" id="PTHR41251">
    <property type="entry name" value="NON-HOMOLOGOUS END JOINING PROTEIN KU"/>
    <property type="match status" value="1"/>
</dbReference>
<keyword evidence="1" id="KW-0238">DNA-binding</keyword>
<evidence type="ECO:0000259" key="3">
    <source>
        <dbReference type="SMART" id="SM00559"/>
    </source>
</evidence>
<dbReference type="RefSeq" id="WP_246952198.1">
    <property type="nucleotide sequence ID" value="NZ_JALKII010000006.1"/>
</dbReference>
<name>A0ABT0E8C9_9GAMM</name>
<dbReference type="Gene3D" id="2.40.290.10">
    <property type="match status" value="1"/>
</dbReference>
<evidence type="ECO:0000313" key="4">
    <source>
        <dbReference type="EMBL" id="MCK0538008.1"/>
    </source>
</evidence>
<dbReference type="EMBL" id="JALKII010000006">
    <property type="protein sequence ID" value="MCK0538008.1"/>
    <property type="molecule type" value="Genomic_DNA"/>
</dbReference>
<dbReference type="InterPro" id="IPR016194">
    <property type="entry name" value="SPOC-like_C_dom_sf"/>
</dbReference>
<dbReference type="PANTHER" id="PTHR41251:SF1">
    <property type="entry name" value="NON-HOMOLOGOUS END JOINING PROTEIN KU"/>
    <property type="match status" value="1"/>
</dbReference>
<feature type="compositionally biased region" description="Basic residues" evidence="2">
    <location>
        <begin position="1"/>
        <end position="18"/>
    </location>
</feature>
<reference evidence="4" key="1">
    <citation type="submission" date="2022-04" db="EMBL/GenBank/DDBJ databases">
        <title>Alcanivorax sp. CY1518 draft genome sequence.</title>
        <authorList>
            <person name="Zhao G."/>
            <person name="An M."/>
        </authorList>
    </citation>
    <scope>NUCLEOTIDE SEQUENCE</scope>
    <source>
        <strain evidence="4">CY1518</strain>
    </source>
</reference>
<protein>
    <submittedName>
        <fullName evidence="4">Ku protein</fullName>
    </submittedName>
</protein>
<dbReference type="Proteomes" id="UP001165524">
    <property type="component" value="Unassembled WGS sequence"/>
</dbReference>
<feature type="region of interest" description="Disordered" evidence="2">
    <location>
        <begin position="1"/>
        <end position="47"/>
    </location>
</feature>
<evidence type="ECO:0000256" key="1">
    <source>
        <dbReference type="ARBA" id="ARBA00023125"/>
    </source>
</evidence>
<dbReference type="Pfam" id="PF02735">
    <property type="entry name" value="Ku"/>
    <property type="match status" value="1"/>
</dbReference>
<organism evidence="4 5">
    <name type="scientific">Alcanivorax quisquiliarum</name>
    <dbReference type="NCBI Taxonomy" id="2933565"/>
    <lineage>
        <taxon>Bacteria</taxon>
        <taxon>Pseudomonadati</taxon>
        <taxon>Pseudomonadota</taxon>
        <taxon>Gammaproteobacteria</taxon>
        <taxon>Oceanospirillales</taxon>
        <taxon>Alcanivoracaceae</taxon>
        <taxon>Alcanivorax</taxon>
    </lineage>
</organism>
<sequence>MAKRKAASSKARKTRKARDKSAPKTRAARQQAANDNNDTGTPQRPRPFWSGTLSFGLVSLPVGLYPAHRGSAVSLRMVDEAGQRLRRRYRCSRDGKLLERDDLIRGYETEDGKYITVEDEELEALAPKKSREIDLRQFVERDELDPAYFLRGYFLTPEEGAIKAYRLLARAMEEADRAGIATFVMRGHEYVIAIVAEGGILRAETLRFADTLRNPGDIGLPSPEKPRAKDIQRLQGAIKTLRAEAPDDAPLHNPNITAIESLAREKLKKNRDVLQTAPDDPSDEEEPGEAPPDLMAILKQSLAVTEPDSAPASTAPARENYANATRAHLYALAQERNLAGRSKMNRAELIAALHNAGH</sequence>
<dbReference type="SMART" id="SM00559">
    <property type="entry name" value="Ku78"/>
    <property type="match status" value="1"/>
</dbReference>
<feature type="domain" description="Ku" evidence="3">
    <location>
        <begin position="95"/>
        <end position="224"/>
    </location>
</feature>
<evidence type="ECO:0000256" key="2">
    <source>
        <dbReference type="SAM" id="MobiDB-lite"/>
    </source>
</evidence>
<keyword evidence="5" id="KW-1185">Reference proteome</keyword>
<dbReference type="InterPro" id="IPR006164">
    <property type="entry name" value="DNA_bd_Ku70/Ku80"/>
</dbReference>
<comment type="caution">
    <text evidence="4">The sequence shown here is derived from an EMBL/GenBank/DDBJ whole genome shotgun (WGS) entry which is preliminary data.</text>
</comment>
<proteinExistence type="predicted"/>